<evidence type="ECO:0008006" key="10">
    <source>
        <dbReference type="Google" id="ProtNLM"/>
    </source>
</evidence>
<dbReference type="GO" id="GO:0000324">
    <property type="term" value="C:fungal-type vacuole"/>
    <property type="evidence" value="ECO:0007669"/>
    <property type="project" value="TreeGrafter"/>
</dbReference>
<keyword evidence="2" id="KW-0813">Transport</keyword>
<dbReference type="GO" id="GO:0012505">
    <property type="term" value="C:endomembrane system"/>
    <property type="evidence" value="ECO:0007669"/>
    <property type="project" value="UniProtKB-SubCell"/>
</dbReference>
<feature type="transmembrane region" description="Helical" evidence="7">
    <location>
        <begin position="138"/>
        <end position="160"/>
    </location>
</feature>
<dbReference type="PANTHER" id="PTHR13131:SF5">
    <property type="entry name" value="CYSTINOSIN"/>
    <property type="match status" value="1"/>
</dbReference>
<dbReference type="Pfam" id="PF04193">
    <property type="entry name" value="PQ-loop"/>
    <property type="match status" value="2"/>
</dbReference>
<reference evidence="8 9" key="1">
    <citation type="journal article" date="2018" name="Mol. Biol. Evol.">
        <title>Broad Genomic Sampling Reveals a Smut Pathogenic Ancestry of the Fungal Clade Ustilaginomycotina.</title>
        <authorList>
            <person name="Kijpornyongpan T."/>
            <person name="Mondo S.J."/>
            <person name="Barry K."/>
            <person name="Sandor L."/>
            <person name="Lee J."/>
            <person name="Lipzen A."/>
            <person name="Pangilinan J."/>
            <person name="LaButti K."/>
            <person name="Hainaut M."/>
            <person name="Henrissat B."/>
            <person name="Grigoriev I.V."/>
            <person name="Spatafora J.W."/>
            <person name="Aime M.C."/>
        </authorList>
    </citation>
    <scope>NUCLEOTIDE SEQUENCE [LARGE SCALE GENOMIC DNA]</scope>
    <source>
        <strain evidence="8 9">MCA 3882</strain>
    </source>
</reference>
<keyword evidence="5 7" id="KW-1133">Transmembrane helix</keyword>
<dbReference type="NCBIfam" id="TIGR00951">
    <property type="entry name" value="2A43"/>
    <property type="match status" value="1"/>
</dbReference>
<proteinExistence type="predicted"/>
<dbReference type="AlphaFoldDB" id="A0A316VM16"/>
<organism evidence="8 9">
    <name type="scientific">Meira miltonrushii</name>
    <dbReference type="NCBI Taxonomy" id="1280837"/>
    <lineage>
        <taxon>Eukaryota</taxon>
        <taxon>Fungi</taxon>
        <taxon>Dikarya</taxon>
        <taxon>Basidiomycota</taxon>
        <taxon>Ustilaginomycotina</taxon>
        <taxon>Exobasidiomycetes</taxon>
        <taxon>Exobasidiales</taxon>
        <taxon>Brachybasidiaceae</taxon>
        <taxon>Meira</taxon>
    </lineage>
</organism>
<dbReference type="Gene3D" id="1.20.1280.290">
    <property type="match status" value="2"/>
</dbReference>
<dbReference type="PANTHER" id="PTHR13131">
    <property type="entry name" value="CYSTINOSIN"/>
    <property type="match status" value="1"/>
</dbReference>
<keyword evidence="4" id="KW-0677">Repeat</keyword>
<dbReference type="RefSeq" id="XP_025357745.1">
    <property type="nucleotide sequence ID" value="XM_025498245.1"/>
</dbReference>
<feature type="transmembrane region" description="Helical" evidence="7">
    <location>
        <begin position="55"/>
        <end position="76"/>
    </location>
</feature>
<name>A0A316VM16_9BASI</name>
<feature type="transmembrane region" description="Helical" evidence="7">
    <location>
        <begin position="20"/>
        <end position="43"/>
    </location>
</feature>
<evidence type="ECO:0000256" key="5">
    <source>
        <dbReference type="ARBA" id="ARBA00022989"/>
    </source>
</evidence>
<dbReference type="EMBL" id="KZ819602">
    <property type="protein sequence ID" value="PWN37443.1"/>
    <property type="molecule type" value="Genomic_DNA"/>
</dbReference>
<feature type="transmembrane region" description="Helical" evidence="7">
    <location>
        <begin position="245"/>
        <end position="265"/>
    </location>
</feature>
<dbReference type="SMART" id="SM00679">
    <property type="entry name" value="CTNS"/>
    <property type="match status" value="2"/>
</dbReference>
<dbReference type="InterPro" id="IPR005282">
    <property type="entry name" value="LC_transporter"/>
</dbReference>
<feature type="transmembrane region" description="Helical" evidence="7">
    <location>
        <begin position="204"/>
        <end position="225"/>
    </location>
</feature>
<dbReference type="InParanoid" id="A0A316VM16"/>
<evidence type="ECO:0000256" key="2">
    <source>
        <dbReference type="ARBA" id="ARBA00022448"/>
    </source>
</evidence>
<gene>
    <name evidence="8" type="ORF">FA14DRAFT_159496</name>
</gene>
<keyword evidence="9" id="KW-1185">Reference proteome</keyword>
<dbReference type="InterPro" id="IPR006603">
    <property type="entry name" value="PQ-loop_rpt"/>
</dbReference>
<evidence type="ECO:0000256" key="1">
    <source>
        <dbReference type="ARBA" id="ARBA00004127"/>
    </source>
</evidence>
<sequence length="289" mass="32606">MASRIYLGGSSNPASPDQGIVFATALSRLLGWLYFAAWTASFWPQALLMYRRKSVAGISLDFISLNAFGFVCYSIFNLAFLVSEKVQQQYRNTHHGQENLVRWNDAFFAIHAVLITSWQLVITRIYKRAPGQKVSLWCKITLGILISIFLLTLTTCVIGGGDDDYILRWIDFINICSYIKLFITLIKYSPQILLNFSRKSTRGFAIEGITLDVFGGLFSLLQLVIDAQIINHDWSDVTGDPGKLGLSFISLFFDAILLFQHYVLYGNKAVSEEDEDEEQSPQETEPLLG</sequence>
<keyword evidence="3 7" id="KW-0812">Transmembrane</keyword>
<evidence type="ECO:0000256" key="7">
    <source>
        <dbReference type="SAM" id="Phobius"/>
    </source>
</evidence>
<evidence type="ECO:0000313" key="8">
    <source>
        <dbReference type="EMBL" id="PWN37443.1"/>
    </source>
</evidence>
<feature type="transmembrane region" description="Helical" evidence="7">
    <location>
        <begin position="166"/>
        <end position="183"/>
    </location>
</feature>
<evidence type="ECO:0000256" key="3">
    <source>
        <dbReference type="ARBA" id="ARBA00022692"/>
    </source>
</evidence>
<dbReference type="GO" id="GO:0015184">
    <property type="term" value="F:L-cystine transmembrane transporter activity"/>
    <property type="evidence" value="ECO:0007669"/>
    <property type="project" value="TreeGrafter"/>
</dbReference>
<dbReference type="OrthoDB" id="75720at2759"/>
<evidence type="ECO:0000313" key="9">
    <source>
        <dbReference type="Proteomes" id="UP000245771"/>
    </source>
</evidence>
<evidence type="ECO:0000256" key="4">
    <source>
        <dbReference type="ARBA" id="ARBA00022737"/>
    </source>
</evidence>
<dbReference type="GO" id="GO:0005774">
    <property type="term" value="C:vacuolar membrane"/>
    <property type="evidence" value="ECO:0007669"/>
    <property type="project" value="TreeGrafter"/>
</dbReference>
<evidence type="ECO:0000256" key="6">
    <source>
        <dbReference type="ARBA" id="ARBA00023136"/>
    </source>
</evidence>
<comment type="subcellular location">
    <subcellularLocation>
        <location evidence="1">Endomembrane system</location>
        <topology evidence="1">Multi-pass membrane protein</topology>
    </subcellularLocation>
</comment>
<protein>
    <recommendedName>
        <fullName evidence="10">PQ-loop-domain-containing protein</fullName>
    </recommendedName>
</protein>
<dbReference type="GeneID" id="37020026"/>
<feature type="transmembrane region" description="Helical" evidence="7">
    <location>
        <begin position="106"/>
        <end position="126"/>
    </location>
</feature>
<accession>A0A316VM16</accession>
<dbReference type="Proteomes" id="UP000245771">
    <property type="component" value="Unassembled WGS sequence"/>
</dbReference>
<keyword evidence="6 7" id="KW-0472">Membrane</keyword>